<keyword evidence="3" id="KW-0804">Transcription</keyword>
<name>A0ABT2RKR5_9FIRM</name>
<sequence>MEVSTVFVLATFNRLHKKMNVLYHDYAKSVGLSDAAFWLLYSLYEHGQSCTQKDLCSAWFYAPQTINTALKNLEEQGFIKLELAPKSRKNKQIFFTDKGKTLIDEKIVPLVHAEERSFDRLEEQERSQLLALTQKHIEIVEEEIRKINSTSSEDGSSQ</sequence>
<accession>A0ABT2RKR5</accession>
<proteinExistence type="predicted"/>
<dbReference type="InterPro" id="IPR023187">
    <property type="entry name" value="Tscrpt_reg_MarR-type_CS"/>
</dbReference>
<evidence type="ECO:0000256" key="1">
    <source>
        <dbReference type="ARBA" id="ARBA00023015"/>
    </source>
</evidence>
<protein>
    <submittedName>
        <fullName evidence="5">MarR family transcriptional regulator</fullName>
    </submittedName>
</protein>
<evidence type="ECO:0000259" key="4">
    <source>
        <dbReference type="PROSITE" id="PS50995"/>
    </source>
</evidence>
<keyword evidence="2" id="KW-0238">DNA-binding</keyword>
<keyword evidence="6" id="KW-1185">Reference proteome</keyword>
<evidence type="ECO:0000313" key="6">
    <source>
        <dbReference type="Proteomes" id="UP001652431"/>
    </source>
</evidence>
<gene>
    <name evidence="5" type="ORF">OCV99_05425</name>
</gene>
<dbReference type="Pfam" id="PF12802">
    <property type="entry name" value="MarR_2"/>
    <property type="match status" value="1"/>
</dbReference>
<evidence type="ECO:0000313" key="5">
    <source>
        <dbReference type="EMBL" id="MCU6686003.1"/>
    </source>
</evidence>
<organism evidence="5 6">
    <name type="scientific">Dorea acetigenes</name>
    <dbReference type="NCBI Taxonomy" id="2981787"/>
    <lineage>
        <taxon>Bacteria</taxon>
        <taxon>Bacillati</taxon>
        <taxon>Bacillota</taxon>
        <taxon>Clostridia</taxon>
        <taxon>Lachnospirales</taxon>
        <taxon>Lachnospiraceae</taxon>
        <taxon>Dorea</taxon>
    </lineage>
</organism>
<feature type="domain" description="HTH marR-type" evidence="4">
    <location>
        <begin position="5"/>
        <end position="138"/>
    </location>
</feature>
<dbReference type="PROSITE" id="PS50995">
    <property type="entry name" value="HTH_MARR_2"/>
    <property type="match status" value="1"/>
</dbReference>
<dbReference type="PROSITE" id="PS01117">
    <property type="entry name" value="HTH_MARR_1"/>
    <property type="match status" value="1"/>
</dbReference>
<dbReference type="Gene3D" id="1.10.10.10">
    <property type="entry name" value="Winged helix-like DNA-binding domain superfamily/Winged helix DNA-binding domain"/>
    <property type="match status" value="1"/>
</dbReference>
<evidence type="ECO:0000256" key="3">
    <source>
        <dbReference type="ARBA" id="ARBA00023163"/>
    </source>
</evidence>
<dbReference type="InterPro" id="IPR000835">
    <property type="entry name" value="HTH_MarR-typ"/>
</dbReference>
<dbReference type="SMART" id="SM00347">
    <property type="entry name" value="HTH_MARR"/>
    <property type="match status" value="1"/>
</dbReference>
<dbReference type="PANTHER" id="PTHR42756">
    <property type="entry name" value="TRANSCRIPTIONAL REGULATOR, MARR"/>
    <property type="match status" value="1"/>
</dbReference>
<dbReference type="Proteomes" id="UP001652431">
    <property type="component" value="Unassembled WGS sequence"/>
</dbReference>
<keyword evidence="1" id="KW-0805">Transcription regulation</keyword>
<dbReference type="InterPro" id="IPR036390">
    <property type="entry name" value="WH_DNA-bd_sf"/>
</dbReference>
<dbReference type="SUPFAM" id="SSF46785">
    <property type="entry name" value="Winged helix' DNA-binding domain"/>
    <property type="match status" value="1"/>
</dbReference>
<dbReference type="RefSeq" id="WP_158368961.1">
    <property type="nucleotide sequence ID" value="NZ_JAOQJU010000003.1"/>
</dbReference>
<evidence type="ECO:0000256" key="2">
    <source>
        <dbReference type="ARBA" id="ARBA00023125"/>
    </source>
</evidence>
<dbReference type="PANTHER" id="PTHR42756:SF1">
    <property type="entry name" value="TRANSCRIPTIONAL REPRESSOR OF EMRAB OPERON"/>
    <property type="match status" value="1"/>
</dbReference>
<dbReference type="InterPro" id="IPR036388">
    <property type="entry name" value="WH-like_DNA-bd_sf"/>
</dbReference>
<dbReference type="EMBL" id="JAOQJU010000003">
    <property type="protein sequence ID" value="MCU6686003.1"/>
    <property type="molecule type" value="Genomic_DNA"/>
</dbReference>
<reference evidence="5 6" key="1">
    <citation type="journal article" date="2021" name="ISME Commun">
        <title>Automated analysis of genomic sequences facilitates high-throughput and comprehensive description of bacteria.</title>
        <authorList>
            <person name="Hitch T.C.A."/>
        </authorList>
    </citation>
    <scope>NUCLEOTIDE SEQUENCE [LARGE SCALE GENOMIC DNA]</scope>
    <source>
        <strain evidence="5 6">Sanger_03</strain>
    </source>
</reference>
<comment type="caution">
    <text evidence="5">The sequence shown here is derived from an EMBL/GenBank/DDBJ whole genome shotgun (WGS) entry which is preliminary data.</text>
</comment>